<feature type="compositionally biased region" description="Basic residues" evidence="7">
    <location>
        <begin position="19"/>
        <end position="30"/>
    </location>
</feature>
<dbReference type="AlphaFoldDB" id="A0A913Z7N7"/>
<dbReference type="InterPro" id="IPR007034">
    <property type="entry name" value="BMS1_TSR1_C"/>
</dbReference>
<dbReference type="GO" id="GO:0000462">
    <property type="term" value="P:maturation of SSU-rRNA from tricistronic rRNA transcript (SSU-rRNA, 5.8S rRNA, LSU-rRNA)"/>
    <property type="evidence" value="ECO:0007669"/>
    <property type="project" value="TreeGrafter"/>
</dbReference>
<dbReference type="EnsemblMetazoa" id="XM_038191814.1">
    <property type="protein sequence ID" value="XP_038047742.1"/>
    <property type="gene ID" value="LOC119721878"/>
</dbReference>
<dbReference type="GO" id="GO:0030688">
    <property type="term" value="C:preribosome, small subunit precursor"/>
    <property type="evidence" value="ECO:0007669"/>
    <property type="project" value="TreeGrafter"/>
</dbReference>
<feature type="region of interest" description="Disordered" evidence="7">
    <location>
        <begin position="309"/>
        <end position="337"/>
    </location>
</feature>
<evidence type="ECO:0000256" key="3">
    <source>
        <dbReference type="ARBA" id="ARBA00023242"/>
    </source>
</evidence>
<evidence type="ECO:0000256" key="1">
    <source>
        <dbReference type="ARBA" id="ARBA00004604"/>
    </source>
</evidence>
<dbReference type="GO" id="GO:0003924">
    <property type="term" value="F:GTPase activity"/>
    <property type="evidence" value="ECO:0007669"/>
    <property type="project" value="TreeGrafter"/>
</dbReference>
<feature type="domain" description="Bms1-type G" evidence="8">
    <location>
        <begin position="87"/>
        <end position="246"/>
    </location>
</feature>
<dbReference type="RefSeq" id="XP_038047742.1">
    <property type="nucleotide sequence ID" value="XM_038191814.1"/>
</dbReference>
<sequence length="823" mass="93463">MAVNSEQETHRSGPFKQQNKTHKTGRHRSKGRIETQGKGRVSIKTQSKKNRHEVSKVNRRHQAQQRRQHKREEVLAKKRSIGGRDSAPHLVAVIGLHSACDVKGLVEQLQSCDETSVQSPRNDENISDLSIPRFKHRVTFLTPPADLTSILDAAKVADSLLCVVSPSECWDMWGDLCLSCLFSQGLPATTVVTRGLDKIPIKKRNEAKKVLQKTVERRFADEKLYTFDTEQEGLLLLRHMTEQRLRPIKWRDVRPHLLARTVNFEPNQDQEAVGTLKVTGFLRGSPLSVNGLVHLPGLGSFQMSQIDVTPDPCPLTSRAPKKKPKESDSMEADDDANPMEQGVVVLGRANPSMQESLDSEAIPDPMEGEQTWPTEEELAQAEAALKEANTTTTKKRVPKGTSEYQAAWIIDSDHEDQTSDEDDNDDDDEDDDDDDDDEFQDAMSQVDSDDGRLAPSQAGTDMEYDTISITEGNKANYDADYDEEQEQVMLEKYREERMQVMYPDEVDTPMDIPARQRFARFRGLKSFRTSPWDPKENLPQDYARIFQFENFNRTRKRILGEARESGAQTGSYITIHITNVPRSFMDDFKPSNPLVVFGPLPHEQKMSVMHLAIKRYHNFTEPVKSKERLIFQVGFRQFSACPILSQHSNGDKHKYIRFLPKDDIVVATVYAPVAFPPATVMVFKENMDGSHCLVATGSLLTANPDRIIAKKVVLSGHPFKIINKQAVVRYMFFNREDILWFKPIELHTKWGRRGHIKEPLGTHGHMKCIFDGKLKSQDMVLLNLYKRVYPKWTYDPVGTQTLNISASMMGDSKQADDGNDNME</sequence>
<dbReference type="GO" id="GO:0034511">
    <property type="term" value="F:U3 snoRNA binding"/>
    <property type="evidence" value="ECO:0007669"/>
    <property type="project" value="TreeGrafter"/>
</dbReference>
<feature type="compositionally biased region" description="Acidic residues" evidence="7">
    <location>
        <begin position="418"/>
        <end position="440"/>
    </location>
</feature>
<comment type="subcellular location">
    <subcellularLocation>
        <location evidence="1">Nucleus</location>
        <location evidence="1">Nucleolus</location>
    </subcellularLocation>
</comment>
<evidence type="ECO:0000259" key="8">
    <source>
        <dbReference type="PROSITE" id="PS51714"/>
    </source>
</evidence>
<dbReference type="InterPro" id="IPR039761">
    <property type="entry name" value="Bms1/Tsr1"/>
</dbReference>
<proteinExistence type="inferred from homology"/>
<feature type="region of interest" description="Disordered" evidence="7">
    <location>
        <begin position="353"/>
        <end position="373"/>
    </location>
</feature>
<feature type="region of interest" description="Disordered" evidence="7">
    <location>
        <begin position="1"/>
        <end position="81"/>
    </location>
</feature>
<dbReference type="OrthoDB" id="119302at2759"/>
<keyword evidence="2" id="KW-0690">Ribosome biogenesis</keyword>
<dbReference type="Proteomes" id="UP000887568">
    <property type="component" value="Unplaced"/>
</dbReference>
<accession>A0A913Z7N7</accession>
<evidence type="ECO:0000256" key="6">
    <source>
        <dbReference type="ARBA" id="ARBA00040070"/>
    </source>
</evidence>
<dbReference type="InterPro" id="IPR012948">
    <property type="entry name" value="AARP2CN"/>
</dbReference>
<keyword evidence="3" id="KW-0539">Nucleus</keyword>
<evidence type="ECO:0000313" key="9">
    <source>
        <dbReference type="EnsemblMetazoa" id="XP_038047742.1"/>
    </source>
</evidence>
<organism evidence="9 10">
    <name type="scientific">Patiria miniata</name>
    <name type="common">Bat star</name>
    <name type="synonym">Asterina miniata</name>
    <dbReference type="NCBI Taxonomy" id="46514"/>
    <lineage>
        <taxon>Eukaryota</taxon>
        <taxon>Metazoa</taxon>
        <taxon>Echinodermata</taxon>
        <taxon>Eleutherozoa</taxon>
        <taxon>Asterozoa</taxon>
        <taxon>Asteroidea</taxon>
        <taxon>Valvatacea</taxon>
        <taxon>Valvatida</taxon>
        <taxon>Asterinidae</taxon>
        <taxon>Patiria</taxon>
    </lineage>
</organism>
<name>A0A913Z7N7_PATMI</name>
<comment type="similarity">
    <text evidence="5">Belongs to the TRAFAC class translation factor GTPase superfamily. Bms1-like GTPase family. TSR1 subfamily.</text>
</comment>
<evidence type="ECO:0000313" key="10">
    <source>
        <dbReference type="Proteomes" id="UP000887568"/>
    </source>
</evidence>
<reference evidence="9" key="1">
    <citation type="submission" date="2022-11" db="UniProtKB">
        <authorList>
            <consortium name="EnsemblMetazoa"/>
        </authorList>
    </citation>
    <scope>IDENTIFICATION</scope>
</reference>
<dbReference type="SMART" id="SM00785">
    <property type="entry name" value="AARP2CN"/>
    <property type="match status" value="1"/>
</dbReference>
<keyword evidence="10" id="KW-1185">Reference proteome</keyword>
<feature type="compositionally biased region" description="Basic residues" evidence="7">
    <location>
        <begin position="46"/>
        <end position="69"/>
    </location>
</feature>
<dbReference type="GeneID" id="119721878"/>
<comment type="function">
    <text evidence="4">Required during maturation of the 40S ribosomal subunit in the nucleolus.</text>
</comment>
<evidence type="ECO:0000256" key="2">
    <source>
        <dbReference type="ARBA" id="ARBA00022517"/>
    </source>
</evidence>
<feature type="region of interest" description="Disordered" evidence="7">
    <location>
        <begin position="408"/>
        <end position="471"/>
    </location>
</feature>
<dbReference type="GO" id="GO:0000479">
    <property type="term" value="P:endonucleolytic cleavage of tricistronic rRNA transcript (SSU-rRNA, 5.8S rRNA, LSU-rRNA)"/>
    <property type="evidence" value="ECO:0007669"/>
    <property type="project" value="TreeGrafter"/>
</dbReference>
<dbReference type="OMA" id="MNLPRFK"/>
<dbReference type="PANTHER" id="PTHR12858">
    <property type="entry name" value="RIBOSOME BIOGENESIS PROTEIN"/>
    <property type="match status" value="1"/>
</dbReference>
<dbReference type="Pfam" id="PF04950">
    <property type="entry name" value="RIBIOP_C"/>
    <property type="match status" value="1"/>
</dbReference>
<dbReference type="PROSITE" id="PS51714">
    <property type="entry name" value="G_BMS1"/>
    <property type="match status" value="1"/>
</dbReference>
<dbReference type="Pfam" id="PF08142">
    <property type="entry name" value="AARP2CN"/>
    <property type="match status" value="1"/>
</dbReference>
<dbReference type="PANTHER" id="PTHR12858:SF1">
    <property type="entry name" value="PRE-RRNA-PROCESSING PROTEIN TSR1 HOMOLOG"/>
    <property type="match status" value="1"/>
</dbReference>
<dbReference type="SMART" id="SM01362">
    <property type="entry name" value="DUF663"/>
    <property type="match status" value="1"/>
</dbReference>
<dbReference type="GO" id="GO:0005525">
    <property type="term" value="F:GTP binding"/>
    <property type="evidence" value="ECO:0007669"/>
    <property type="project" value="TreeGrafter"/>
</dbReference>
<evidence type="ECO:0000256" key="4">
    <source>
        <dbReference type="ARBA" id="ARBA00037087"/>
    </source>
</evidence>
<dbReference type="Pfam" id="PF22298">
    <property type="entry name" value="Tsr1_G-like"/>
    <property type="match status" value="1"/>
</dbReference>
<protein>
    <recommendedName>
        <fullName evidence="6">Pre-rRNA-processing protein TSR1 homolog</fullName>
    </recommendedName>
</protein>
<evidence type="ECO:0000256" key="7">
    <source>
        <dbReference type="SAM" id="MobiDB-lite"/>
    </source>
</evidence>
<dbReference type="GO" id="GO:0005730">
    <property type="term" value="C:nucleolus"/>
    <property type="evidence" value="ECO:0007669"/>
    <property type="project" value="UniProtKB-SubCell"/>
</dbReference>
<dbReference type="CTD" id="55720"/>
<dbReference type="InterPro" id="IPR030387">
    <property type="entry name" value="G_Bms1/Tsr1_dom"/>
</dbReference>
<evidence type="ECO:0000256" key="5">
    <source>
        <dbReference type="ARBA" id="ARBA00038288"/>
    </source>
</evidence>